<feature type="region of interest" description="Disordered" evidence="1">
    <location>
        <begin position="1"/>
        <end position="25"/>
    </location>
</feature>
<evidence type="ECO:0008006" key="4">
    <source>
        <dbReference type="Google" id="ProtNLM"/>
    </source>
</evidence>
<feature type="compositionally biased region" description="Polar residues" evidence="1">
    <location>
        <begin position="153"/>
        <end position="164"/>
    </location>
</feature>
<name>A0A4Z0A9A6_9AGAM</name>
<protein>
    <recommendedName>
        <fullName evidence="4">BZIP domain-containing protein</fullName>
    </recommendedName>
</protein>
<feature type="compositionally biased region" description="Low complexity" evidence="1">
    <location>
        <begin position="51"/>
        <end position="64"/>
    </location>
</feature>
<gene>
    <name evidence="2" type="ORF">EWM64_g1137</name>
</gene>
<evidence type="ECO:0000313" key="2">
    <source>
        <dbReference type="EMBL" id="TFY82881.1"/>
    </source>
</evidence>
<keyword evidence="3" id="KW-1185">Reference proteome</keyword>
<feature type="compositionally biased region" description="Polar residues" evidence="1">
    <location>
        <begin position="95"/>
        <end position="123"/>
    </location>
</feature>
<dbReference type="OrthoDB" id="2552152at2759"/>
<feature type="compositionally biased region" description="Polar residues" evidence="1">
    <location>
        <begin position="79"/>
        <end position="88"/>
    </location>
</feature>
<dbReference type="InterPro" id="IPR046347">
    <property type="entry name" value="bZIP_sf"/>
</dbReference>
<dbReference type="Proteomes" id="UP000298061">
    <property type="component" value="Unassembled WGS sequence"/>
</dbReference>
<proteinExistence type="predicted"/>
<accession>A0A4Z0A9A6</accession>
<comment type="caution">
    <text evidence="2">The sequence shown here is derived from an EMBL/GenBank/DDBJ whole genome shotgun (WGS) entry which is preliminary data.</text>
</comment>
<dbReference type="EMBL" id="SFCI01000071">
    <property type="protein sequence ID" value="TFY82881.1"/>
    <property type="molecule type" value="Genomic_DNA"/>
</dbReference>
<feature type="region of interest" description="Disordered" evidence="1">
    <location>
        <begin position="51"/>
        <end position="198"/>
    </location>
</feature>
<feature type="compositionally biased region" description="Low complexity" evidence="1">
    <location>
        <begin position="177"/>
        <end position="193"/>
    </location>
</feature>
<organism evidence="2 3">
    <name type="scientific">Hericium alpestre</name>
    <dbReference type="NCBI Taxonomy" id="135208"/>
    <lineage>
        <taxon>Eukaryota</taxon>
        <taxon>Fungi</taxon>
        <taxon>Dikarya</taxon>
        <taxon>Basidiomycota</taxon>
        <taxon>Agaricomycotina</taxon>
        <taxon>Agaricomycetes</taxon>
        <taxon>Russulales</taxon>
        <taxon>Hericiaceae</taxon>
        <taxon>Hericium</taxon>
    </lineage>
</organism>
<dbReference type="GO" id="GO:0003700">
    <property type="term" value="F:DNA-binding transcription factor activity"/>
    <property type="evidence" value="ECO:0007669"/>
    <property type="project" value="InterPro"/>
</dbReference>
<feature type="compositionally biased region" description="Low complexity" evidence="1">
    <location>
        <begin position="252"/>
        <end position="262"/>
    </location>
</feature>
<reference evidence="2 3" key="1">
    <citation type="submission" date="2019-02" db="EMBL/GenBank/DDBJ databases">
        <title>Genome sequencing of the rare red list fungi Hericium alpestre (H. flagellum).</title>
        <authorList>
            <person name="Buettner E."/>
            <person name="Kellner H."/>
        </authorList>
    </citation>
    <scope>NUCLEOTIDE SEQUENCE [LARGE SCALE GENOMIC DNA]</scope>
    <source>
        <strain evidence="2 3">DSM 108284</strain>
    </source>
</reference>
<evidence type="ECO:0000313" key="3">
    <source>
        <dbReference type="Proteomes" id="UP000298061"/>
    </source>
</evidence>
<evidence type="ECO:0000256" key="1">
    <source>
        <dbReference type="SAM" id="MobiDB-lite"/>
    </source>
</evidence>
<dbReference type="AlphaFoldDB" id="A0A4Z0A9A6"/>
<feature type="region of interest" description="Disordered" evidence="1">
    <location>
        <begin position="245"/>
        <end position="332"/>
    </location>
</feature>
<dbReference type="Gene3D" id="1.20.5.170">
    <property type="match status" value="1"/>
</dbReference>
<sequence>MSSKRGRKRNDSLPPNRARDVQRAFRARRAAHLEALEQRVAELEEENNTLRAALNLPPANRPALGKGPTGKDKPKAYNAGSSSRTHSSGDAPPGVSSTSRDGSSAGESPSSTRTHSMSPSTITAAMRPSPHSVHSLEGASWDQPMLIPDEQPEQQASPPSSGYSLSAVAAHKPQPHYSYPSPVPSTSRSVPTPMYIPPVSQSAQNYAHTADRPMGDGYATSYPLRDIREETPHFAYSQNPFTSHDGTHLHHPTPTTTSIHPQPIHRDTSSTQPSLHYVPRRSVHEQPPQNYRPPMLNPYHLPPPHPQLRRPSSPHLDSHSIHLRPPYDDGGE</sequence>
<dbReference type="SUPFAM" id="SSF57959">
    <property type="entry name" value="Leucine zipper domain"/>
    <property type="match status" value="1"/>
</dbReference>